<sequence>MLYCYSHSCEFCNSLGFFHQSTARNLLQTTTAPSLPKPASTLPPFPPLPTFPQPTLPNIPNNLPSLPMPTGGGSTQTQLPPLPNFPTTSFPNIPKVTLPPLPNVPSVLPTNIPTTIPSFPFFSPPPATGKP</sequence>
<evidence type="ECO:0000313" key="2">
    <source>
        <dbReference type="EMBL" id="KAB2634872.1"/>
    </source>
</evidence>
<feature type="compositionally biased region" description="Low complexity" evidence="1">
    <location>
        <begin position="58"/>
        <end position="69"/>
    </location>
</feature>
<dbReference type="PANTHER" id="PTHR33088">
    <property type="entry name" value="MUCIN-2"/>
    <property type="match status" value="1"/>
</dbReference>
<dbReference type="PANTHER" id="PTHR33088:SF99">
    <property type="entry name" value="LEGUMINOSIN GROUP485 SECRETED PEPTIDE"/>
    <property type="match status" value="1"/>
</dbReference>
<dbReference type="AlphaFoldDB" id="A0A5N5I8S6"/>
<protein>
    <submittedName>
        <fullName evidence="2">Vegetative cell wall protein gp1-like</fullName>
    </submittedName>
</protein>
<name>A0A5N5I8S6_9ROSA</name>
<comment type="caution">
    <text evidence="2">The sequence shown here is derived from an EMBL/GenBank/DDBJ whole genome shotgun (WGS) entry which is preliminary data.</text>
</comment>
<keyword evidence="3" id="KW-1185">Reference proteome</keyword>
<accession>A0A5N5I8S6</accession>
<reference evidence="2 3" key="1">
    <citation type="submission" date="2019-09" db="EMBL/GenBank/DDBJ databases">
        <authorList>
            <person name="Ou C."/>
        </authorList>
    </citation>
    <scope>NUCLEOTIDE SEQUENCE [LARGE SCALE GENOMIC DNA]</scope>
    <source>
        <strain evidence="2">S2</strain>
        <tissue evidence="2">Leaf</tissue>
    </source>
</reference>
<evidence type="ECO:0000256" key="1">
    <source>
        <dbReference type="SAM" id="MobiDB-lite"/>
    </source>
</evidence>
<gene>
    <name evidence="2" type="ORF">D8674_038070</name>
</gene>
<dbReference type="InterPro" id="IPR044659">
    <property type="entry name" value="PELPK1_2"/>
</dbReference>
<dbReference type="Proteomes" id="UP000327157">
    <property type="component" value="Unassembled WGS sequence"/>
</dbReference>
<evidence type="ECO:0000313" key="3">
    <source>
        <dbReference type="Proteomes" id="UP000327157"/>
    </source>
</evidence>
<proteinExistence type="predicted"/>
<feature type="compositionally biased region" description="Pro residues" evidence="1">
    <location>
        <begin position="41"/>
        <end position="57"/>
    </location>
</feature>
<organism evidence="2 3">
    <name type="scientific">Pyrus ussuriensis x Pyrus communis</name>
    <dbReference type="NCBI Taxonomy" id="2448454"/>
    <lineage>
        <taxon>Eukaryota</taxon>
        <taxon>Viridiplantae</taxon>
        <taxon>Streptophyta</taxon>
        <taxon>Embryophyta</taxon>
        <taxon>Tracheophyta</taxon>
        <taxon>Spermatophyta</taxon>
        <taxon>Magnoliopsida</taxon>
        <taxon>eudicotyledons</taxon>
        <taxon>Gunneridae</taxon>
        <taxon>Pentapetalae</taxon>
        <taxon>rosids</taxon>
        <taxon>fabids</taxon>
        <taxon>Rosales</taxon>
        <taxon>Rosaceae</taxon>
        <taxon>Amygdaloideae</taxon>
        <taxon>Maleae</taxon>
        <taxon>Pyrus</taxon>
    </lineage>
</organism>
<dbReference type="EMBL" id="SMOL01000021">
    <property type="protein sequence ID" value="KAB2634872.1"/>
    <property type="molecule type" value="Genomic_DNA"/>
</dbReference>
<reference evidence="2 3" key="2">
    <citation type="submission" date="2019-11" db="EMBL/GenBank/DDBJ databases">
        <title>A de novo genome assembly of a pear dwarfing rootstock.</title>
        <authorList>
            <person name="Wang F."/>
            <person name="Wang J."/>
            <person name="Li S."/>
            <person name="Zhang Y."/>
            <person name="Fang M."/>
            <person name="Ma L."/>
            <person name="Zhao Y."/>
            <person name="Jiang S."/>
        </authorList>
    </citation>
    <scope>NUCLEOTIDE SEQUENCE [LARGE SCALE GENOMIC DNA]</scope>
    <source>
        <strain evidence="2">S2</strain>
        <tissue evidence="2">Leaf</tissue>
    </source>
</reference>
<feature type="compositionally biased region" description="Polar residues" evidence="1">
    <location>
        <begin position="75"/>
        <end position="88"/>
    </location>
</feature>
<feature type="region of interest" description="Disordered" evidence="1">
    <location>
        <begin position="31"/>
        <end position="88"/>
    </location>
</feature>